<dbReference type="PATRIC" id="fig|1423820.4.peg.1155"/>
<dbReference type="AlphaFoldDB" id="A0A0R1ZAJ6"/>
<proteinExistence type="predicted"/>
<gene>
    <name evidence="1" type="ORF">FC64_GL001130</name>
</gene>
<dbReference type="STRING" id="1423820.FC64_GL001130"/>
<evidence type="ECO:0000313" key="2">
    <source>
        <dbReference type="Proteomes" id="UP000051291"/>
    </source>
</evidence>
<name>A0A0R1ZAJ6_9LACO</name>
<dbReference type="Proteomes" id="UP000051291">
    <property type="component" value="Unassembled WGS sequence"/>
</dbReference>
<accession>A0A0R1ZAJ6</accession>
<evidence type="ECO:0000313" key="1">
    <source>
        <dbReference type="EMBL" id="KRM51936.1"/>
    </source>
</evidence>
<protein>
    <submittedName>
        <fullName evidence="1">Uncharacterized protein</fullName>
    </submittedName>
</protein>
<comment type="caution">
    <text evidence="1">The sequence shown here is derived from an EMBL/GenBank/DDBJ whole genome shotgun (WGS) entry which is preliminary data.</text>
</comment>
<sequence>MAAIHSNILEFTVNDTIVDLTAFIDHNKTTLLSTHHGRCIVFNVKPPQDIKDQLKNVCDLDAVDFNIRLNYFTEIPGIYKSNYELIVFRIFTGAQDAINVVYYDRARTFNSDLTYWEHRLAINPVIYQSYSTAKVCTFYPPTLTFKYKNQTYMGKCIENPGKGKYQFFADDGKKIVTPYSRSMEAYEFRKHLNLLGYEKEKQDKKK</sequence>
<keyword evidence="2" id="KW-1185">Reference proteome</keyword>
<organism evidence="1 2">
    <name type="scientific">Ligilactobacillus araffinosus DSM 20653</name>
    <dbReference type="NCBI Taxonomy" id="1423820"/>
    <lineage>
        <taxon>Bacteria</taxon>
        <taxon>Bacillati</taxon>
        <taxon>Bacillota</taxon>
        <taxon>Bacilli</taxon>
        <taxon>Lactobacillales</taxon>
        <taxon>Lactobacillaceae</taxon>
        <taxon>Ligilactobacillus</taxon>
    </lineage>
</organism>
<dbReference type="RefSeq" id="WP_057906968.1">
    <property type="nucleotide sequence ID" value="NZ_AYYZ01000029.1"/>
</dbReference>
<reference evidence="1 2" key="1">
    <citation type="journal article" date="2015" name="Genome Announc.">
        <title>Expanding the biotechnology potential of lactobacilli through comparative genomics of 213 strains and associated genera.</title>
        <authorList>
            <person name="Sun Z."/>
            <person name="Harris H.M."/>
            <person name="McCann A."/>
            <person name="Guo C."/>
            <person name="Argimon S."/>
            <person name="Zhang W."/>
            <person name="Yang X."/>
            <person name="Jeffery I.B."/>
            <person name="Cooney J.C."/>
            <person name="Kagawa T.F."/>
            <person name="Liu W."/>
            <person name="Song Y."/>
            <person name="Salvetti E."/>
            <person name="Wrobel A."/>
            <person name="Rasinkangas P."/>
            <person name="Parkhill J."/>
            <person name="Rea M.C."/>
            <person name="O'Sullivan O."/>
            <person name="Ritari J."/>
            <person name="Douillard F.P."/>
            <person name="Paul Ross R."/>
            <person name="Yang R."/>
            <person name="Briner A.E."/>
            <person name="Felis G.E."/>
            <person name="de Vos W.M."/>
            <person name="Barrangou R."/>
            <person name="Klaenhammer T.R."/>
            <person name="Caufield P.W."/>
            <person name="Cui Y."/>
            <person name="Zhang H."/>
            <person name="O'Toole P.W."/>
        </authorList>
    </citation>
    <scope>NUCLEOTIDE SEQUENCE [LARGE SCALE GENOMIC DNA]</scope>
    <source>
        <strain evidence="1 2">DSM 20653</strain>
    </source>
</reference>
<dbReference type="EMBL" id="AYYZ01000029">
    <property type="protein sequence ID" value="KRM51936.1"/>
    <property type="molecule type" value="Genomic_DNA"/>
</dbReference>